<dbReference type="InterPro" id="IPR016913">
    <property type="entry name" value="UCP029215"/>
</dbReference>
<organism evidence="2 3">
    <name type="scientific">Fimbriiglobus ruber</name>
    <dbReference type="NCBI Taxonomy" id="1908690"/>
    <lineage>
        <taxon>Bacteria</taxon>
        <taxon>Pseudomonadati</taxon>
        <taxon>Planctomycetota</taxon>
        <taxon>Planctomycetia</taxon>
        <taxon>Gemmatales</taxon>
        <taxon>Gemmataceae</taxon>
        <taxon>Fimbriiglobus</taxon>
    </lineage>
</organism>
<protein>
    <submittedName>
        <fullName evidence="2">Phage protein</fullName>
    </submittedName>
</protein>
<evidence type="ECO:0000313" key="2">
    <source>
        <dbReference type="EMBL" id="OWK42050.1"/>
    </source>
</evidence>
<feature type="region of interest" description="Disordered" evidence="1">
    <location>
        <begin position="139"/>
        <end position="206"/>
    </location>
</feature>
<sequence>MTPAEEKGVHGTTGENVFFKDGILYATLKIFSNTLAGLIENGKRSLSLGYRCVYEKASGIFDGQMYDYVQRNLRGNHLALVDAARCDVAVLDHHMAFDHFDLALDNSKETIMADETKKEELEDRLKKAEDWIAGRMAKDAEEMEMKKKAEDKAAKDAEESEKKKAEDESEKEKEAKDAEEEMKKKAEDKKAKDEDEEKEDEKEGMDAAELKRVSADLKSVTSELNSFKKSAHKALLNEISRRDALASQLSQHIGTFDHADKTLDEVTKYGIDKLGLTCPTGHEETALNAFFAAQKPSTVGFALDAKPKRSGELDAYLNPTA</sequence>
<evidence type="ECO:0000313" key="3">
    <source>
        <dbReference type="Proteomes" id="UP000214646"/>
    </source>
</evidence>
<keyword evidence="3" id="KW-1185">Reference proteome</keyword>
<feature type="compositionally biased region" description="Acidic residues" evidence="1">
    <location>
        <begin position="194"/>
        <end position="203"/>
    </location>
</feature>
<dbReference type="Pfam" id="PF09979">
    <property type="entry name" value="DUF2213"/>
    <property type="match status" value="1"/>
</dbReference>
<dbReference type="AlphaFoldDB" id="A0A225DKN7"/>
<proteinExistence type="predicted"/>
<gene>
    <name evidence="2" type="ORF">FRUB_04128</name>
</gene>
<reference evidence="3" key="1">
    <citation type="submission" date="2017-06" db="EMBL/GenBank/DDBJ databases">
        <title>Genome analysis of Fimbriiglobus ruber SP5, the first member of the order Planctomycetales with confirmed chitinolytic capability.</title>
        <authorList>
            <person name="Ravin N.V."/>
            <person name="Rakitin A.L."/>
            <person name="Ivanova A.A."/>
            <person name="Beletsky A.V."/>
            <person name="Kulichevskaya I.S."/>
            <person name="Mardanov A.V."/>
            <person name="Dedysh S.N."/>
        </authorList>
    </citation>
    <scope>NUCLEOTIDE SEQUENCE [LARGE SCALE GENOMIC DNA]</scope>
    <source>
        <strain evidence="3">SP5</strain>
    </source>
</reference>
<dbReference type="EMBL" id="NIDE01000005">
    <property type="protein sequence ID" value="OWK42050.1"/>
    <property type="molecule type" value="Genomic_DNA"/>
</dbReference>
<dbReference type="Proteomes" id="UP000214646">
    <property type="component" value="Unassembled WGS sequence"/>
</dbReference>
<feature type="compositionally biased region" description="Basic and acidic residues" evidence="1">
    <location>
        <begin position="139"/>
        <end position="193"/>
    </location>
</feature>
<accession>A0A225DKN7</accession>
<evidence type="ECO:0000256" key="1">
    <source>
        <dbReference type="SAM" id="MobiDB-lite"/>
    </source>
</evidence>
<name>A0A225DKN7_9BACT</name>
<comment type="caution">
    <text evidence="2">The sequence shown here is derived from an EMBL/GenBank/DDBJ whole genome shotgun (WGS) entry which is preliminary data.</text>
</comment>